<gene>
    <name evidence="5" type="ORF">D0Y96_16485</name>
</gene>
<dbReference type="InterPro" id="IPR006626">
    <property type="entry name" value="PbH1"/>
</dbReference>
<comment type="caution">
    <text evidence="5">The sequence shown here is derived from an EMBL/GenBank/DDBJ whole genome shotgun (WGS) entry which is preliminary data.</text>
</comment>
<proteinExistence type="predicted"/>
<organism evidence="5 6">
    <name type="scientific">Paracidobacterium acidisoli</name>
    <dbReference type="NCBI Taxonomy" id="2303751"/>
    <lineage>
        <taxon>Bacteria</taxon>
        <taxon>Pseudomonadati</taxon>
        <taxon>Acidobacteriota</taxon>
        <taxon>Terriglobia</taxon>
        <taxon>Terriglobales</taxon>
        <taxon>Acidobacteriaceae</taxon>
        <taxon>Paracidobacterium</taxon>
    </lineage>
</organism>
<sequence length="1672" mass="167914">MHRCPDRLFLNLLCSRPAFFSLRLSRYSPAVIPVRELEVKMFSSPTNRRSFFAHVPVVLLSVLAGIALCMDTAYGQQNVLASPQQLQTRPLHVQLAGEQPRPLAMVSGDFDEDGVQDLAVGYGLTKGGSILLLKGNLDARAPQTQASWEAAGRHQYSDPYLQSSKPVSVAAEPDLMIAADVNGDGHLDVVYATKGSTTLNVMFGDGKGNFRAPVSASVAGGITALASYRPGSPLSGEAIIAGTQSNNGARLSVLTYSGTALTARAAYPLPGAATAMTAANLDADLIPDIAVVAGGKVMILHGKTALSGRGSLTTVPVSGAESVTTGEFLFDRHAQLQLAVLTTSGDVVILAHSGFDPRPYTPQQIAQTRRRGNSESLAQQAGNNGNEPWVEVETNTGAAASSTDGKPPILLRSRISGSGGDDLVVVNSSQQQRTLISHAAVSSQSSVAAETSRVTSDNIASDNVVAAVSSQVTPATSHGLVLLSADNISPDFTVPSTGNTFYVNTPADNTGTTTDPDDGTRCTSGSSEVCTLRDAVTFANNDASDNISAGKSDTIMVPAGTYTLTWQKGTTDANTNAVTHLEILGPVTIIGTTTGGGTIISGGNNDTVFTINPGMFGSENPSGNSYVFDTTLENLTIENGKNTNNINNNGLANFVGGGLNWDADGTGNLTLTNTVVENNTVLWGPGGGIWAQNSAGGGTGTLTISGGSIANNSTPELGGGIQTAFPPAAVSITNTTITGNKAQISINPGDGDADGSGGGLYLEGRQPPPATPQSTLSGVTISSNTAANDNGGGIATFTGVLISGSLFSSNSTGGSGGGIWSNPAGDGSQTTITSSNFLTNSASGTGGAIALGIETQAEGNILNVSLSRIVGNTATGGGSGLANGVSGEGAGEAIATENWWGCNSGPATASDGCDQAVLENGAGSLTTAPYAKLTFTSDIMTIPPGGSMNLTVGLNTDSNNNTIAGAFPAVATNYPYTFNVTGVTADPALTTGTFNTSGVGTAVLTPSTTGSGMVTVTFDNQTDNINFTAQGATATSLSITAIPSTTFLYGQPSGFTVQLTPSNATGITAANFQVTVDGASNIGGSSFGLILIGNNDYQIFGPFNLLSPGGHSLAVKFLGTTNFAASSTSTPLNVLAGTVTIGSTVTPTNPLLGQGGSVAVSVAGVGTGAVPTGSLSYAFDGGSSNVVSLAGGAATIPIPTTLSAGSHSLAITYSGDGNYATASTSVPFTVFGPSQTRIASLTPTTATIDVFGFGFTAPSGQLSFTDVTSGSPVAAPVTLNTASAAPSLLPQVTTSTGANSLPVWTDLADVNGDGNPDLITSVFGTDSINVQLGNGNGTFGAATSILISAGFGPAEVHAVSLRGNGTMDLVVGSFNVNQIAVLLGNGNGTFQPPTLYTVGTAASTPTSLTTGDFNHDGNLDVAAANTGNNNISILLGNGSGALTPLGAPIAVGRDPEAIRSGDFNSDGYSDLAVANYGDGTVTILLNNKNGTFAASHITTGAGPQALAINGTGTNLLLAVANYLGNTVSVLPSNNDGTFGTAKVVSVGRGPDEVRFADFNGDSIPDLAVANYTDGTVSLVLGSSGGSYTALSPFQVGNNPYSAAVGDIDRDGTPDLVVANCFSNNTGVLLGGTQISVPYSGLALTPGDTLHATYTPDGSSKYGSSTSPNVTAP</sequence>
<dbReference type="EMBL" id="QVQT01000006">
    <property type="protein sequence ID" value="RFU15284.1"/>
    <property type="molecule type" value="Genomic_DNA"/>
</dbReference>
<keyword evidence="3" id="KW-0325">Glycoprotein</keyword>
<dbReference type="Pfam" id="PF13517">
    <property type="entry name" value="FG-GAP_3"/>
    <property type="match status" value="3"/>
</dbReference>
<dbReference type="InterPro" id="IPR013517">
    <property type="entry name" value="FG-GAP"/>
</dbReference>
<dbReference type="SMART" id="SM00191">
    <property type="entry name" value="Int_alpha"/>
    <property type="match status" value="4"/>
</dbReference>
<dbReference type="SUPFAM" id="SSF51126">
    <property type="entry name" value="Pectin lyase-like"/>
    <property type="match status" value="1"/>
</dbReference>
<dbReference type="SUPFAM" id="SSF69318">
    <property type="entry name" value="Integrin alpha N-terminal domain"/>
    <property type="match status" value="2"/>
</dbReference>
<dbReference type="InterPro" id="IPR011050">
    <property type="entry name" value="Pectin_lyase_fold/virulence"/>
</dbReference>
<protein>
    <recommendedName>
        <fullName evidence="7">Bacterial Ig-like domain-containing protein</fullName>
    </recommendedName>
</protein>
<dbReference type="PANTHER" id="PTHR46580">
    <property type="entry name" value="SENSOR KINASE-RELATED"/>
    <property type="match status" value="1"/>
</dbReference>
<dbReference type="PANTHER" id="PTHR46580:SF2">
    <property type="entry name" value="MAM DOMAIN-CONTAINING PROTEIN"/>
    <property type="match status" value="1"/>
</dbReference>
<keyword evidence="1" id="KW-0732">Signal</keyword>
<dbReference type="Gene3D" id="2.130.10.130">
    <property type="entry name" value="Integrin alpha, N-terminal"/>
    <property type="match status" value="1"/>
</dbReference>
<keyword evidence="2" id="KW-0677">Repeat</keyword>
<feature type="compositionally biased region" description="Polar residues" evidence="4">
    <location>
        <begin position="374"/>
        <end position="386"/>
    </location>
</feature>
<dbReference type="InterPro" id="IPR028994">
    <property type="entry name" value="Integrin_alpha_N"/>
</dbReference>
<evidence type="ECO:0000313" key="6">
    <source>
        <dbReference type="Proteomes" id="UP000264702"/>
    </source>
</evidence>
<evidence type="ECO:0000256" key="1">
    <source>
        <dbReference type="ARBA" id="ARBA00022729"/>
    </source>
</evidence>
<accession>A0A372IK50</accession>
<evidence type="ECO:0000256" key="2">
    <source>
        <dbReference type="ARBA" id="ARBA00022737"/>
    </source>
</evidence>
<dbReference type="SMART" id="SM00710">
    <property type="entry name" value="PbH1"/>
    <property type="match status" value="7"/>
</dbReference>
<evidence type="ECO:0008006" key="7">
    <source>
        <dbReference type="Google" id="ProtNLM"/>
    </source>
</evidence>
<keyword evidence="6" id="KW-1185">Reference proteome</keyword>
<evidence type="ECO:0000256" key="4">
    <source>
        <dbReference type="SAM" id="MobiDB-lite"/>
    </source>
</evidence>
<reference evidence="5 6" key="1">
    <citation type="submission" date="2018-08" db="EMBL/GenBank/DDBJ databases">
        <title>Acidipila sp. 4G-K13, an acidobacterium isolated from forest soil.</title>
        <authorList>
            <person name="Gao Z.-H."/>
            <person name="Qiu L.-H."/>
        </authorList>
    </citation>
    <scope>NUCLEOTIDE SEQUENCE [LARGE SCALE GENOMIC DNA]</scope>
    <source>
        <strain evidence="5 6">4G-K13</strain>
    </source>
</reference>
<dbReference type="InterPro" id="IPR013519">
    <property type="entry name" value="Int_alpha_beta-p"/>
</dbReference>
<feature type="region of interest" description="Disordered" evidence="4">
    <location>
        <begin position="359"/>
        <end position="390"/>
    </location>
</feature>
<dbReference type="Proteomes" id="UP000264702">
    <property type="component" value="Unassembled WGS sequence"/>
</dbReference>
<evidence type="ECO:0000313" key="5">
    <source>
        <dbReference type="EMBL" id="RFU15284.1"/>
    </source>
</evidence>
<name>A0A372IK50_9BACT</name>
<dbReference type="Gene3D" id="2.30.30.100">
    <property type="match status" value="5"/>
</dbReference>
<evidence type="ECO:0000256" key="3">
    <source>
        <dbReference type="ARBA" id="ARBA00023180"/>
    </source>
</evidence>